<dbReference type="EMBL" id="JALJOS010000033">
    <property type="protein sequence ID" value="KAK9822280.1"/>
    <property type="molecule type" value="Genomic_DNA"/>
</dbReference>
<dbReference type="GO" id="GO:0016279">
    <property type="term" value="F:protein-lysine N-methyltransferase activity"/>
    <property type="evidence" value="ECO:0007669"/>
    <property type="project" value="TreeGrafter"/>
</dbReference>
<evidence type="ECO:0000313" key="3">
    <source>
        <dbReference type="Proteomes" id="UP001438707"/>
    </source>
</evidence>
<proteinExistence type="predicted"/>
<evidence type="ECO:0000256" key="1">
    <source>
        <dbReference type="SAM" id="SignalP"/>
    </source>
</evidence>
<keyword evidence="3" id="KW-1185">Reference proteome</keyword>
<gene>
    <name evidence="2" type="ORF">WJX74_002595</name>
</gene>
<dbReference type="CDD" id="cd10527">
    <property type="entry name" value="SET_LSMT"/>
    <property type="match status" value="1"/>
</dbReference>
<organism evidence="2 3">
    <name type="scientific">Apatococcus lobatus</name>
    <dbReference type="NCBI Taxonomy" id="904363"/>
    <lineage>
        <taxon>Eukaryota</taxon>
        <taxon>Viridiplantae</taxon>
        <taxon>Chlorophyta</taxon>
        <taxon>core chlorophytes</taxon>
        <taxon>Trebouxiophyceae</taxon>
        <taxon>Chlorellales</taxon>
        <taxon>Chlorellaceae</taxon>
        <taxon>Apatococcus</taxon>
    </lineage>
</organism>
<feature type="signal peptide" evidence="1">
    <location>
        <begin position="1"/>
        <end position="29"/>
    </location>
</feature>
<feature type="chain" id="PRO_5043878457" evidence="1">
    <location>
        <begin position="30"/>
        <end position="462"/>
    </location>
</feature>
<evidence type="ECO:0000313" key="2">
    <source>
        <dbReference type="EMBL" id="KAK9822280.1"/>
    </source>
</evidence>
<dbReference type="InterPro" id="IPR046341">
    <property type="entry name" value="SET_dom_sf"/>
</dbReference>
<dbReference type="PANTHER" id="PTHR13271">
    <property type="entry name" value="UNCHARACTERIZED PUTATIVE METHYLTRANSFERASE"/>
    <property type="match status" value="1"/>
</dbReference>
<keyword evidence="1" id="KW-0732">Signal</keyword>
<reference evidence="2 3" key="1">
    <citation type="journal article" date="2024" name="Nat. Commun.">
        <title>Phylogenomics reveals the evolutionary origins of lichenization in chlorophyte algae.</title>
        <authorList>
            <person name="Puginier C."/>
            <person name="Libourel C."/>
            <person name="Otte J."/>
            <person name="Skaloud P."/>
            <person name="Haon M."/>
            <person name="Grisel S."/>
            <person name="Petersen M."/>
            <person name="Berrin J.G."/>
            <person name="Delaux P.M."/>
            <person name="Dal Grande F."/>
            <person name="Keller J."/>
        </authorList>
    </citation>
    <scope>NUCLEOTIDE SEQUENCE [LARGE SCALE GENOMIC DNA]</scope>
    <source>
        <strain evidence="2 3">SAG 2145</strain>
    </source>
</reference>
<dbReference type="Proteomes" id="UP001438707">
    <property type="component" value="Unassembled WGS sequence"/>
</dbReference>
<dbReference type="AlphaFoldDB" id="A0AAW1QLJ3"/>
<sequence length="462" mass="50481">MLVCAALKGTFRKLVWLLLKSALTISAQAANLEHAQDAGAMSPKCGMSIVDGIRGIQALEDLQPHELLVQLPFSSMIAAQPWSFKGPPTGVSQKYWAASTMSMRAVAVAAAELHQGSASKFAAYFAHVPVAFDSLGYWTDEELQELQDADLIAQAKAKRFVPQQEFERLKASQPSTAITLTEWQRATELVVSRAFAISVNSGPSVSEVTALLTMGISLAMWLWRSHPIAGKWLLAGTLSTAVASRAVVVAFALYDVKTIALLPIIDDLNHALVANVESRLTIKSSWQMLWEYGRWEQALELKAGAAGIPAGHQVVTTYGNHSSAFLLLNYGFVVPDNPFQPYILHAFREQVEAASGLLPARLKAMQGLPDWSRLEQVPLYWQGFRQADLAALQRILSPAHHHSTSQGEPAEVHMVQVLRNILARERASWSSSLKQDLSLLAATPSNGRRHLAYRAASKSANC</sequence>
<protein>
    <submittedName>
        <fullName evidence="2">Uncharacterized protein</fullName>
    </submittedName>
</protein>
<comment type="caution">
    <text evidence="2">The sequence shown here is derived from an EMBL/GenBank/DDBJ whole genome shotgun (WGS) entry which is preliminary data.</text>
</comment>
<dbReference type="SUPFAM" id="SSF82199">
    <property type="entry name" value="SET domain"/>
    <property type="match status" value="1"/>
</dbReference>
<name>A0AAW1QLJ3_9CHLO</name>
<dbReference type="InterPro" id="IPR050600">
    <property type="entry name" value="SETD3_SETD6_MTase"/>
</dbReference>
<dbReference type="Gene3D" id="3.90.1410.10">
    <property type="entry name" value="set domain protein methyltransferase, domain 1"/>
    <property type="match status" value="1"/>
</dbReference>
<accession>A0AAW1QLJ3</accession>